<comment type="caution">
    <text evidence="4">The sequence shown here is derived from an EMBL/GenBank/DDBJ whole genome shotgun (WGS) entry which is preliminary data.</text>
</comment>
<feature type="domain" description="Enoyl reductase (ER)" evidence="3">
    <location>
        <begin position="14"/>
        <end position="326"/>
    </location>
</feature>
<dbReference type="CDD" id="cd05276">
    <property type="entry name" value="p53_inducible_oxidoreductase"/>
    <property type="match status" value="1"/>
</dbReference>
<dbReference type="InterPro" id="IPR020843">
    <property type="entry name" value="ER"/>
</dbReference>
<dbReference type="SMART" id="SM00829">
    <property type="entry name" value="PKS_ER"/>
    <property type="match status" value="1"/>
</dbReference>
<dbReference type="InterPro" id="IPR014189">
    <property type="entry name" value="Quinone_OxRdtase_PIG3"/>
</dbReference>
<reference evidence="4 5" key="1">
    <citation type="submission" date="2023-09" db="EMBL/GenBank/DDBJ databases">
        <authorList>
            <person name="Rey-Velasco X."/>
        </authorList>
    </citation>
    <scope>NUCLEOTIDE SEQUENCE [LARGE SCALE GENOMIC DNA]</scope>
    <source>
        <strain evidence="4 5">W345</strain>
    </source>
</reference>
<name>A0ABU2WI37_9GAMM</name>
<sequence length="328" mass="34240">MSQTMKAIEISEPGGPEVLKACERPRPTPGPAQVLIRVAAAGVNRPDVFQRMGAYPPPPGASDLPGLEVAGTIVDGDCGDSGFAVGDRVCALVHGGGYAEYCLADNGVCLPIPDGLDEIQAAVLPETCFTVWSNVFDRAALAPGESLLVQGGSSGIGVTAIQIASALGHPVFATAGSAEKCQACESLGATAINYREQDFVAVVREHTGGRGVDVILDMVAGDYVPREIDCLAEDGRIVIIALLGGARATVNLGKIMSRRLSVSGSTLRPRSVAFKAAIAAQLRQRVWPLIESGQLKPVIHQIFALDDAAEAHRMMESSAHIGKLVLKL</sequence>
<evidence type="ECO:0000259" key="3">
    <source>
        <dbReference type="SMART" id="SM00829"/>
    </source>
</evidence>
<keyword evidence="1" id="KW-0521">NADP</keyword>
<proteinExistence type="predicted"/>
<organism evidence="4 5">
    <name type="scientific">Banduia mediterranea</name>
    <dbReference type="NCBI Taxonomy" id="3075609"/>
    <lineage>
        <taxon>Bacteria</taxon>
        <taxon>Pseudomonadati</taxon>
        <taxon>Pseudomonadota</taxon>
        <taxon>Gammaproteobacteria</taxon>
        <taxon>Nevskiales</taxon>
        <taxon>Algiphilaceae</taxon>
        <taxon>Banduia</taxon>
    </lineage>
</organism>
<dbReference type="EMBL" id="JAVRIC010000011">
    <property type="protein sequence ID" value="MDT0497537.1"/>
    <property type="molecule type" value="Genomic_DNA"/>
</dbReference>
<protein>
    <submittedName>
        <fullName evidence="4">NAD(P)H-quinone oxidoreductase</fullName>
    </submittedName>
</protein>
<dbReference type="SUPFAM" id="SSF50129">
    <property type="entry name" value="GroES-like"/>
    <property type="match status" value="1"/>
</dbReference>
<dbReference type="Pfam" id="PF00107">
    <property type="entry name" value="ADH_zinc_N"/>
    <property type="match status" value="1"/>
</dbReference>
<keyword evidence="5" id="KW-1185">Reference proteome</keyword>
<dbReference type="PANTHER" id="PTHR48106">
    <property type="entry name" value="QUINONE OXIDOREDUCTASE PIG3-RELATED"/>
    <property type="match status" value="1"/>
</dbReference>
<accession>A0ABU2WI37</accession>
<evidence type="ECO:0000313" key="5">
    <source>
        <dbReference type="Proteomes" id="UP001254608"/>
    </source>
</evidence>
<gene>
    <name evidence="4" type="ORF">RM530_09200</name>
</gene>
<dbReference type="InterPro" id="IPR036291">
    <property type="entry name" value="NAD(P)-bd_dom_sf"/>
</dbReference>
<dbReference type="PANTHER" id="PTHR48106:SF8">
    <property type="entry name" value="OS02G0805600 PROTEIN"/>
    <property type="match status" value="1"/>
</dbReference>
<keyword evidence="2" id="KW-0560">Oxidoreductase</keyword>
<dbReference type="Gene3D" id="3.90.180.10">
    <property type="entry name" value="Medium-chain alcohol dehydrogenases, catalytic domain"/>
    <property type="match status" value="1"/>
</dbReference>
<evidence type="ECO:0000313" key="4">
    <source>
        <dbReference type="EMBL" id="MDT0497537.1"/>
    </source>
</evidence>
<dbReference type="InterPro" id="IPR013154">
    <property type="entry name" value="ADH-like_N"/>
</dbReference>
<evidence type="ECO:0000256" key="2">
    <source>
        <dbReference type="ARBA" id="ARBA00023002"/>
    </source>
</evidence>
<dbReference type="Proteomes" id="UP001254608">
    <property type="component" value="Unassembled WGS sequence"/>
</dbReference>
<dbReference type="NCBIfam" id="TIGR02824">
    <property type="entry name" value="quinone_pig3"/>
    <property type="match status" value="1"/>
</dbReference>
<dbReference type="Pfam" id="PF08240">
    <property type="entry name" value="ADH_N"/>
    <property type="match status" value="1"/>
</dbReference>
<dbReference type="InterPro" id="IPR011032">
    <property type="entry name" value="GroES-like_sf"/>
</dbReference>
<evidence type="ECO:0000256" key="1">
    <source>
        <dbReference type="ARBA" id="ARBA00022857"/>
    </source>
</evidence>
<dbReference type="InterPro" id="IPR013149">
    <property type="entry name" value="ADH-like_C"/>
</dbReference>
<dbReference type="Gene3D" id="3.40.50.720">
    <property type="entry name" value="NAD(P)-binding Rossmann-like Domain"/>
    <property type="match status" value="1"/>
</dbReference>
<dbReference type="SUPFAM" id="SSF51735">
    <property type="entry name" value="NAD(P)-binding Rossmann-fold domains"/>
    <property type="match status" value="1"/>
</dbReference>